<evidence type="ECO:0000313" key="2">
    <source>
        <dbReference type="EMBL" id="KAJ1358517.1"/>
    </source>
</evidence>
<dbReference type="EMBL" id="JAHQIW010003392">
    <property type="protein sequence ID" value="KAJ1358517.1"/>
    <property type="molecule type" value="Genomic_DNA"/>
</dbReference>
<keyword evidence="3" id="KW-1185">Reference proteome</keyword>
<proteinExistence type="predicted"/>
<keyword evidence="1" id="KW-0812">Transmembrane</keyword>
<accession>A0AAD5MH89</accession>
<dbReference type="InterPro" id="IPR036514">
    <property type="entry name" value="SGNH_hydro_sf"/>
</dbReference>
<keyword evidence="1" id="KW-1133">Transmembrane helix</keyword>
<sequence length="391" mass="44734">MLNRDRHSFYQRLVPSVPRSNSKASISDDYEAYKQYYSIDQLPFHLRFKYGRFKLLAMATIAFLFIIFLRRSRSGVADFHVTLEAHIPGTKMGRQLLDGFCLPIFNVLQLRETLGGVLRCDPEVMKPSAKTPEDVNHVRPADINVIAAMGDSMTVAAYSGNYDDDPIDIYPGNSYAIGGDETLEKHITLANILRIFNPKIVGMSHGTGYGGTVFNVAVNGQTSMDIPRQAHELIRRMEAEGVRLREDWKLISIFIGTNDLQELRCFTKEKPISRDIYKMNLAEGISILRSNLNRTIVSIVSMWNPQLAIDAKSIIQEGKRMECGDDFVRKRDALSKEYRMVAYELQNERQFDHEDFTVVVQGFMDDIKDSFRNKNGEYDTSFYCKRCVPFE</sequence>
<evidence type="ECO:0000256" key="1">
    <source>
        <dbReference type="SAM" id="Phobius"/>
    </source>
</evidence>
<protein>
    <submittedName>
        <fullName evidence="2">Uncharacterized protein</fullName>
    </submittedName>
</protein>
<comment type="caution">
    <text evidence="2">The sequence shown here is derived from an EMBL/GenBank/DDBJ whole genome shotgun (WGS) entry which is preliminary data.</text>
</comment>
<dbReference type="GO" id="GO:0004620">
    <property type="term" value="F:phospholipase activity"/>
    <property type="evidence" value="ECO:0007669"/>
    <property type="project" value="InterPro"/>
</dbReference>
<dbReference type="PANTHER" id="PTHR21325">
    <property type="entry name" value="PHOSPHOLIPASE B, PLB1"/>
    <property type="match status" value="1"/>
</dbReference>
<name>A0AAD5MH89_PARTN</name>
<dbReference type="PANTHER" id="PTHR21325:SF26">
    <property type="entry name" value="LIPASE_GDSL DOMAIN-CONTAINING PROTEIN"/>
    <property type="match status" value="1"/>
</dbReference>
<feature type="transmembrane region" description="Helical" evidence="1">
    <location>
        <begin position="53"/>
        <end position="69"/>
    </location>
</feature>
<dbReference type="Proteomes" id="UP001196413">
    <property type="component" value="Unassembled WGS sequence"/>
</dbReference>
<dbReference type="Gene3D" id="3.40.50.1110">
    <property type="entry name" value="SGNH hydrolase"/>
    <property type="match status" value="1"/>
</dbReference>
<dbReference type="Pfam" id="PF00657">
    <property type="entry name" value="Lipase_GDSL"/>
    <property type="match status" value="1"/>
</dbReference>
<reference evidence="2" key="1">
    <citation type="submission" date="2021-06" db="EMBL/GenBank/DDBJ databases">
        <title>Parelaphostrongylus tenuis whole genome reference sequence.</title>
        <authorList>
            <person name="Garwood T.J."/>
            <person name="Larsen P.A."/>
            <person name="Fountain-Jones N.M."/>
            <person name="Garbe J.R."/>
            <person name="Macchietto M.G."/>
            <person name="Kania S.A."/>
            <person name="Gerhold R.W."/>
            <person name="Richards J.E."/>
            <person name="Wolf T.M."/>
        </authorList>
    </citation>
    <scope>NUCLEOTIDE SEQUENCE</scope>
    <source>
        <strain evidence="2">MNPRO001-30</strain>
        <tissue evidence="2">Meninges</tissue>
    </source>
</reference>
<evidence type="ECO:0000313" key="3">
    <source>
        <dbReference type="Proteomes" id="UP001196413"/>
    </source>
</evidence>
<dbReference type="InterPro" id="IPR038885">
    <property type="entry name" value="PLB1"/>
</dbReference>
<dbReference type="AlphaFoldDB" id="A0AAD5MH89"/>
<gene>
    <name evidence="2" type="ORF">KIN20_016961</name>
</gene>
<dbReference type="InterPro" id="IPR001087">
    <property type="entry name" value="GDSL"/>
</dbReference>
<keyword evidence="1" id="KW-0472">Membrane</keyword>
<dbReference type="GO" id="GO:0006644">
    <property type="term" value="P:phospholipid metabolic process"/>
    <property type="evidence" value="ECO:0007669"/>
    <property type="project" value="TreeGrafter"/>
</dbReference>
<dbReference type="SUPFAM" id="SSF52266">
    <property type="entry name" value="SGNH hydrolase"/>
    <property type="match status" value="1"/>
</dbReference>
<organism evidence="2 3">
    <name type="scientific">Parelaphostrongylus tenuis</name>
    <name type="common">Meningeal worm</name>
    <dbReference type="NCBI Taxonomy" id="148309"/>
    <lineage>
        <taxon>Eukaryota</taxon>
        <taxon>Metazoa</taxon>
        <taxon>Ecdysozoa</taxon>
        <taxon>Nematoda</taxon>
        <taxon>Chromadorea</taxon>
        <taxon>Rhabditida</taxon>
        <taxon>Rhabditina</taxon>
        <taxon>Rhabditomorpha</taxon>
        <taxon>Strongyloidea</taxon>
        <taxon>Metastrongylidae</taxon>
        <taxon>Parelaphostrongylus</taxon>
    </lineage>
</organism>